<dbReference type="SUPFAM" id="SSF52833">
    <property type="entry name" value="Thioredoxin-like"/>
    <property type="match status" value="1"/>
</dbReference>
<name>A0A254TDH3_9BURK</name>
<dbReference type="AlphaFoldDB" id="A0A254TDH3"/>
<dbReference type="Pfam" id="PF00085">
    <property type="entry name" value="Thioredoxin"/>
    <property type="match status" value="1"/>
</dbReference>
<dbReference type="RefSeq" id="WP_088707567.1">
    <property type="nucleotide sequence ID" value="NZ_LSTO01000001.1"/>
</dbReference>
<sequence>MSANSITLDNNNRHQLAEWLEQDAWIVACLCAAWCDTCRGYRSGFDQLSEQHPDKRFLWIDIEDQADFIGDIDVENFPTLLIQRGSKVAFFGTVLPDLKIADRLIQAQAESGGGEPRAEWQQTCNLLTLLKA</sequence>
<dbReference type="InterPro" id="IPR036249">
    <property type="entry name" value="Thioredoxin-like_sf"/>
</dbReference>
<protein>
    <submittedName>
        <fullName evidence="2">Thioredoxin</fullName>
    </submittedName>
</protein>
<dbReference type="Gene3D" id="3.40.30.10">
    <property type="entry name" value="Glutaredoxin"/>
    <property type="match status" value="1"/>
</dbReference>
<dbReference type="OrthoDB" id="8521206at2"/>
<evidence type="ECO:0000313" key="2">
    <source>
        <dbReference type="EMBL" id="OWW20700.1"/>
    </source>
</evidence>
<organism evidence="2 3">
    <name type="scientific">Noviherbaspirillum denitrificans</name>
    <dbReference type="NCBI Taxonomy" id="1968433"/>
    <lineage>
        <taxon>Bacteria</taxon>
        <taxon>Pseudomonadati</taxon>
        <taxon>Pseudomonadota</taxon>
        <taxon>Betaproteobacteria</taxon>
        <taxon>Burkholderiales</taxon>
        <taxon>Oxalobacteraceae</taxon>
        <taxon>Noviherbaspirillum</taxon>
    </lineage>
</organism>
<dbReference type="InterPro" id="IPR013766">
    <property type="entry name" value="Thioredoxin_domain"/>
</dbReference>
<evidence type="ECO:0000259" key="1">
    <source>
        <dbReference type="Pfam" id="PF00085"/>
    </source>
</evidence>
<comment type="caution">
    <text evidence="2">The sequence shown here is derived from an EMBL/GenBank/DDBJ whole genome shotgun (WGS) entry which is preliminary data.</text>
</comment>
<proteinExistence type="predicted"/>
<dbReference type="Proteomes" id="UP000197535">
    <property type="component" value="Unassembled WGS sequence"/>
</dbReference>
<feature type="domain" description="Thioredoxin" evidence="1">
    <location>
        <begin position="21"/>
        <end position="88"/>
    </location>
</feature>
<gene>
    <name evidence="2" type="ORF">AYR66_15615</name>
</gene>
<evidence type="ECO:0000313" key="3">
    <source>
        <dbReference type="Proteomes" id="UP000197535"/>
    </source>
</evidence>
<reference evidence="2 3" key="1">
    <citation type="submission" date="2016-02" db="EMBL/GenBank/DDBJ databases">
        <authorList>
            <person name="Wen L."/>
            <person name="He K."/>
            <person name="Yang H."/>
        </authorList>
    </citation>
    <scope>NUCLEOTIDE SEQUENCE [LARGE SCALE GENOMIC DNA]</scope>
    <source>
        <strain evidence="2 3">TSA40</strain>
    </source>
</reference>
<dbReference type="EMBL" id="LSTO01000001">
    <property type="protein sequence ID" value="OWW20700.1"/>
    <property type="molecule type" value="Genomic_DNA"/>
</dbReference>
<accession>A0A254TDH3</accession>
<keyword evidence="3" id="KW-1185">Reference proteome</keyword>
<dbReference type="CDD" id="cd02947">
    <property type="entry name" value="TRX_family"/>
    <property type="match status" value="1"/>
</dbReference>